<evidence type="ECO:0000259" key="3">
    <source>
        <dbReference type="PROSITE" id="PS50894"/>
    </source>
</evidence>
<dbReference type="SUPFAM" id="SSF47226">
    <property type="entry name" value="Histidine-containing phosphotransfer domain, HPT domain"/>
    <property type="match status" value="1"/>
</dbReference>
<evidence type="ECO:0000256" key="2">
    <source>
        <dbReference type="PROSITE-ProRule" id="PRU00110"/>
    </source>
</evidence>
<gene>
    <name evidence="4" type="ORF">GCM10007418_17940</name>
</gene>
<dbReference type="CDD" id="cd00088">
    <property type="entry name" value="HPT"/>
    <property type="match status" value="1"/>
</dbReference>
<keyword evidence="2" id="KW-0597">Phosphoprotein</keyword>
<sequence length="116" mass="12786">MADLPIDIDPSVQDALRELMQEDYALLIDTFSRDAHKRLAQLRLCLSGSDWEGFRQAAHSFKGSCGNMGAIALQEACEKAELAGLEADAFKAQRSYQDVQRCFQRVAPLLGIPASI</sequence>
<dbReference type="Proteomes" id="UP000638188">
    <property type="component" value="Unassembled WGS sequence"/>
</dbReference>
<dbReference type="RefSeq" id="WP_150278448.1">
    <property type="nucleotide sequence ID" value="NZ_BMFF01000003.1"/>
</dbReference>
<feature type="domain" description="HPt" evidence="3">
    <location>
        <begin position="20"/>
        <end position="116"/>
    </location>
</feature>
<dbReference type="InterPro" id="IPR036641">
    <property type="entry name" value="HPT_dom_sf"/>
</dbReference>
<reference evidence="5" key="1">
    <citation type="journal article" date="2019" name="Int. J. Syst. Evol. Microbiol.">
        <title>The Global Catalogue of Microorganisms (GCM) 10K type strain sequencing project: providing services to taxonomists for standard genome sequencing and annotation.</title>
        <authorList>
            <consortium name="The Broad Institute Genomics Platform"/>
            <consortium name="The Broad Institute Genome Sequencing Center for Infectious Disease"/>
            <person name="Wu L."/>
            <person name="Ma J."/>
        </authorList>
    </citation>
    <scope>NUCLEOTIDE SEQUENCE [LARGE SCALE GENOMIC DNA]</scope>
    <source>
        <strain evidence="5">CGMCC 1.12482</strain>
    </source>
</reference>
<evidence type="ECO:0000313" key="5">
    <source>
        <dbReference type="Proteomes" id="UP000638188"/>
    </source>
</evidence>
<dbReference type="EMBL" id="BMFF01000003">
    <property type="protein sequence ID" value="GGC99097.1"/>
    <property type="molecule type" value="Genomic_DNA"/>
</dbReference>
<comment type="caution">
    <text evidence="4">The sequence shown here is derived from an EMBL/GenBank/DDBJ whole genome shotgun (WGS) entry which is preliminary data.</text>
</comment>
<dbReference type="PROSITE" id="PS50894">
    <property type="entry name" value="HPT"/>
    <property type="match status" value="1"/>
</dbReference>
<keyword evidence="5" id="KW-1185">Reference proteome</keyword>
<keyword evidence="1" id="KW-0902">Two-component regulatory system</keyword>
<dbReference type="Gene3D" id="1.20.120.160">
    <property type="entry name" value="HPT domain"/>
    <property type="match status" value="1"/>
</dbReference>
<organism evidence="4 5">
    <name type="scientific">Halopseudomonas salina</name>
    <dbReference type="NCBI Taxonomy" id="1323744"/>
    <lineage>
        <taxon>Bacteria</taxon>
        <taxon>Pseudomonadati</taxon>
        <taxon>Pseudomonadota</taxon>
        <taxon>Gammaproteobacteria</taxon>
        <taxon>Pseudomonadales</taxon>
        <taxon>Pseudomonadaceae</taxon>
        <taxon>Halopseudomonas</taxon>
    </lineage>
</organism>
<protein>
    <recommendedName>
        <fullName evidence="3">HPt domain-containing protein</fullName>
    </recommendedName>
</protein>
<accession>A0ABQ1PLW1</accession>
<dbReference type="Pfam" id="PF01627">
    <property type="entry name" value="Hpt"/>
    <property type="match status" value="1"/>
</dbReference>
<proteinExistence type="predicted"/>
<dbReference type="InterPro" id="IPR008207">
    <property type="entry name" value="Sig_transdc_His_kin_Hpt_dom"/>
</dbReference>
<name>A0ABQ1PLW1_9GAMM</name>
<evidence type="ECO:0000256" key="1">
    <source>
        <dbReference type="ARBA" id="ARBA00023012"/>
    </source>
</evidence>
<feature type="modified residue" description="Phosphohistidine" evidence="2">
    <location>
        <position position="59"/>
    </location>
</feature>
<evidence type="ECO:0000313" key="4">
    <source>
        <dbReference type="EMBL" id="GGC99097.1"/>
    </source>
</evidence>